<dbReference type="Proteomes" id="UP000240883">
    <property type="component" value="Unassembled WGS sequence"/>
</dbReference>
<evidence type="ECO:0000256" key="3">
    <source>
        <dbReference type="ARBA" id="ARBA00007992"/>
    </source>
</evidence>
<dbReference type="PANTHER" id="PTHR47178:SF4">
    <property type="entry name" value="FAD-DEPENDENT MONOOXYGENASE APTC"/>
    <property type="match status" value="1"/>
</dbReference>
<sequence>MAQQPVNIIGAGIGGLTLARSLSKRGIPYVLYERQTSIPRHSYGITLHPSSYRPLLKILGLDEHSFRRRVAVDGQSGGQGNINTKRLVHSGGIDPNSFRAHRGKLEQLLREGLEIQWNHSLEKAQKTLTGTVLRFQNGRQVDSTCTIGADGPHSNFRTSMAATASLNVLPIVAFNGKRHVPRDLFERVFAPIMADSNLVELRQGDVVMQVAINEKEEDQVSLSWVYSRPSRGSMDSLHKPDRPLSGATEIPAEFYEEVGAMKGLDQLFEEVFDQEKLKTDRILHWLMRTTSIGVEEFHALACNGIFFMGDAAHAQPILGGQGANNAIKDGIHLAFNLSLRSSL</sequence>
<proteinExistence type="inferred from homology"/>
<evidence type="ECO:0000259" key="8">
    <source>
        <dbReference type="Pfam" id="PF01494"/>
    </source>
</evidence>
<dbReference type="Gene3D" id="3.50.50.60">
    <property type="entry name" value="FAD/NAD(P)-binding domain"/>
    <property type="match status" value="1"/>
</dbReference>
<reference evidence="9 10" key="1">
    <citation type="journal article" date="2018" name="Front. Microbiol.">
        <title>Genome-Wide Analysis of Corynespora cassiicola Leaf Fall Disease Putative Effectors.</title>
        <authorList>
            <person name="Lopez D."/>
            <person name="Ribeiro S."/>
            <person name="Label P."/>
            <person name="Fumanal B."/>
            <person name="Venisse J.S."/>
            <person name="Kohler A."/>
            <person name="de Oliveira R.R."/>
            <person name="Labutti K."/>
            <person name="Lipzen A."/>
            <person name="Lail K."/>
            <person name="Bauer D."/>
            <person name="Ohm R.A."/>
            <person name="Barry K.W."/>
            <person name="Spatafora J."/>
            <person name="Grigoriev I.V."/>
            <person name="Martin F.M."/>
            <person name="Pujade-Renaud V."/>
        </authorList>
    </citation>
    <scope>NUCLEOTIDE SEQUENCE [LARGE SCALE GENOMIC DNA]</scope>
    <source>
        <strain evidence="9 10">Philippines</strain>
    </source>
</reference>
<evidence type="ECO:0000256" key="4">
    <source>
        <dbReference type="ARBA" id="ARBA00022630"/>
    </source>
</evidence>
<evidence type="ECO:0000256" key="2">
    <source>
        <dbReference type="ARBA" id="ARBA00005179"/>
    </source>
</evidence>
<evidence type="ECO:0000256" key="1">
    <source>
        <dbReference type="ARBA" id="ARBA00001974"/>
    </source>
</evidence>
<dbReference type="AlphaFoldDB" id="A0A2T2NDU5"/>
<comment type="cofactor">
    <cofactor evidence="1">
        <name>FAD</name>
        <dbReference type="ChEBI" id="CHEBI:57692"/>
    </cofactor>
</comment>
<keyword evidence="5" id="KW-0274">FAD</keyword>
<keyword evidence="6" id="KW-0560">Oxidoreductase</keyword>
<protein>
    <submittedName>
        <fullName evidence="9">FAD/NAD(P)-binding domain-containing protein</fullName>
    </submittedName>
</protein>
<dbReference type="InterPro" id="IPR036188">
    <property type="entry name" value="FAD/NAD-bd_sf"/>
</dbReference>
<keyword evidence="4" id="KW-0285">Flavoprotein</keyword>
<keyword evidence="10" id="KW-1185">Reference proteome</keyword>
<dbReference type="GO" id="GO:0071949">
    <property type="term" value="F:FAD binding"/>
    <property type="evidence" value="ECO:0007669"/>
    <property type="project" value="InterPro"/>
</dbReference>
<evidence type="ECO:0000256" key="5">
    <source>
        <dbReference type="ARBA" id="ARBA00022827"/>
    </source>
</evidence>
<feature type="domain" description="FAD-binding" evidence="8">
    <location>
        <begin position="5"/>
        <end position="338"/>
    </location>
</feature>
<organism evidence="9 10">
    <name type="scientific">Corynespora cassiicola Philippines</name>
    <dbReference type="NCBI Taxonomy" id="1448308"/>
    <lineage>
        <taxon>Eukaryota</taxon>
        <taxon>Fungi</taxon>
        <taxon>Dikarya</taxon>
        <taxon>Ascomycota</taxon>
        <taxon>Pezizomycotina</taxon>
        <taxon>Dothideomycetes</taxon>
        <taxon>Pleosporomycetidae</taxon>
        <taxon>Pleosporales</taxon>
        <taxon>Corynesporascaceae</taxon>
        <taxon>Corynespora</taxon>
    </lineage>
</organism>
<evidence type="ECO:0000256" key="7">
    <source>
        <dbReference type="ARBA" id="ARBA00023033"/>
    </source>
</evidence>
<gene>
    <name evidence="9" type="ORF">BS50DRAFT_111731</name>
</gene>
<dbReference type="InterPro" id="IPR002938">
    <property type="entry name" value="FAD-bd"/>
</dbReference>
<name>A0A2T2NDU5_CORCC</name>
<dbReference type="EMBL" id="KZ678140">
    <property type="protein sequence ID" value="PSN63406.1"/>
    <property type="molecule type" value="Genomic_DNA"/>
</dbReference>
<dbReference type="SUPFAM" id="SSF51905">
    <property type="entry name" value="FAD/NAD(P)-binding domain"/>
    <property type="match status" value="1"/>
</dbReference>
<dbReference type="Pfam" id="PF01494">
    <property type="entry name" value="FAD_binding_3"/>
    <property type="match status" value="1"/>
</dbReference>
<accession>A0A2T2NDU5</accession>
<evidence type="ECO:0000313" key="9">
    <source>
        <dbReference type="EMBL" id="PSN63406.1"/>
    </source>
</evidence>
<dbReference type="STRING" id="1448308.A0A2T2NDU5"/>
<comment type="pathway">
    <text evidence="2">Secondary metabolite biosynthesis.</text>
</comment>
<dbReference type="PRINTS" id="PR00420">
    <property type="entry name" value="RNGMNOXGNASE"/>
</dbReference>
<dbReference type="PANTHER" id="PTHR47178">
    <property type="entry name" value="MONOOXYGENASE, FAD-BINDING"/>
    <property type="match status" value="1"/>
</dbReference>
<dbReference type="OrthoDB" id="47494at2759"/>
<dbReference type="GO" id="GO:0004497">
    <property type="term" value="F:monooxygenase activity"/>
    <property type="evidence" value="ECO:0007669"/>
    <property type="project" value="UniProtKB-KW"/>
</dbReference>
<evidence type="ECO:0000313" key="10">
    <source>
        <dbReference type="Proteomes" id="UP000240883"/>
    </source>
</evidence>
<keyword evidence="7" id="KW-0503">Monooxygenase</keyword>
<evidence type="ECO:0000256" key="6">
    <source>
        <dbReference type="ARBA" id="ARBA00023002"/>
    </source>
</evidence>
<comment type="similarity">
    <text evidence="3">Belongs to the paxM FAD-dependent monooxygenase family.</text>
</comment>